<protein>
    <submittedName>
        <fullName evidence="1">Phage regulatory CII family protein</fullName>
    </submittedName>
</protein>
<organism evidence="1 2">
    <name type="scientific">Prosthecobacter fluviatilis</name>
    <dbReference type="NCBI Taxonomy" id="445931"/>
    <lineage>
        <taxon>Bacteria</taxon>
        <taxon>Pseudomonadati</taxon>
        <taxon>Verrucomicrobiota</taxon>
        <taxon>Verrucomicrobiia</taxon>
        <taxon>Verrucomicrobiales</taxon>
        <taxon>Verrucomicrobiaceae</taxon>
        <taxon>Prosthecobacter</taxon>
    </lineage>
</organism>
<evidence type="ECO:0000313" key="1">
    <source>
        <dbReference type="EMBL" id="MFC5458052.1"/>
    </source>
</evidence>
<dbReference type="Proteomes" id="UP001596052">
    <property type="component" value="Unassembled WGS sequence"/>
</dbReference>
<accession>A0ABW0KYW5</accession>
<proteinExistence type="predicted"/>
<sequence length="161" mass="18064">MDSHEVISKAVEQTSFKEVAAQMGVSLSLAYKWSQPDEQQGSGTSNPLDRVRQLYEITKDPQLIQWLCHKANGVFVQNPTTGGPRGMELMPATQEIVQQFADLLTAISKAASDNRINKDEADHIRGVWDELKRFTEGFVRLCEKGDFAHLADEIKTHQGHK</sequence>
<comment type="caution">
    <text evidence="1">The sequence shown here is derived from an EMBL/GenBank/DDBJ whole genome shotgun (WGS) entry which is preliminary data.</text>
</comment>
<gene>
    <name evidence="1" type="ORF">ACFQDI_24490</name>
</gene>
<dbReference type="Pfam" id="PF06892">
    <property type="entry name" value="Phage_CP76"/>
    <property type="match status" value="1"/>
</dbReference>
<dbReference type="InterPro" id="IPR009679">
    <property type="entry name" value="Phage_186_CII-like"/>
</dbReference>
<dbReference type="EMBL" id="JBHSMQ010000015">
    <property type="protein sequence ID" value="MFC5458052.1"/>
    <property type="molecule type" value="Genomic_DNA"/>
</dbReference>
<name>A0ABW0KYW5_9BACT</name>
<dbReference type="RefSeq" id="WP_377172000.1">
    <property type="nucleotide sequence ID" value="NZ_JBHSMQ010000015.1"/>
</dbReference>
<keyword evidence="2" id="KW-1185">Reference proteome</keyword>
<evidence type="ECO:0000313" key="2">
    <source>
        <dbReference type="Proteomes" id="UP001596052"/>
    </source>
</evidence>
<reference evidence="2" key="1">
    <citation type="journal article" date="2019" name="Int. J. Syst. Evol. Microbiol.">
        <title>The Global Catalogue of Microorganisms (GCM) 10K type strain sequencing project: providing services to taxonomists for standard genome sequencing and annotation.</title>
        <authorList>
            <consortium name="The Broad Institute Genomics Platform"/>
            <consortium name="The Broad Institute Genome Sequencing Center for Infectious Disease"/>
            <person name="Wu L."/>
            <person name="Ma J."/>
        </authorList>
    </citation>
    <scope>NUCLEOTIDE SEQUENCE [LARGE SCALE GENOMIC DNA]</scope>
    <source>
        <strain evidence="2">CGMCC 4.1469</strain>
    </source>
</reference>